<protein>
    <submittedName>
        <fullName evidence="1">Uncharacterized protein</fullName>
    </submittedName>
</protein>
<proteinExistence type="predicted"/>
<evidence type="ECO:0000313" key="1">
    <source>
        <dbReference type="EMBL" id="PRQ02442.1"/>
    </source>
</evidence>
<gene>
    <name evidence="1" type="ORF">ENSA5_22600</name>
</gene>
<sequence length="105" mass="11856">MVSKANREFIAELKAQDPFTGTLVPIGDTGDFAKVRFVMRGEWAFYQEGGRATLLEAFAGRGVINRRSIKRWDNGKKITDEEREGIIERVSVALRQAGNEEIRVL</sequence>
<organism evidence="1 2">
    <name type="scientific">Enhygromyxa salina</name>
    <dbReference type="NCBI Taxonomy" id="215803"/>
    <lineage>
        <taxon>Bacteria</taxon>
        <taxon>Pseudomonadati</taxon>
        <taxon>Myxococcota</taxon>
        <taxon>Polyangia</taxon>
        <taxon>Nannocystales</taxon>
        <taxon>Nannocystaceae</taxon>
        <taxon>Enhygromyxa</taxon>
    </lineage>
</organism>
<evidence type="ECO:0000313" key="2">
    <source>
        <dbReference type="Proteomes" id="UP000237968"/>
    </source>
</evidence>
<dbReference type="Proteomes" id="UP000237968">
    <property type="component" value="Unassembled WGS sequence"/>
</dbReference>
<keyword evidence="2" id="KW-1185">Reference proteome</keyword>
<reference evidence="1 2" key="1">
    <citation type="submission" date="2018-03" db="EMBL/GenBank/DDBJ databases">
        <title>Draft Genome Sequences of the Obligatory Marine Myxobacteria Enhygromyxa salina SWB005.</title>
        <authorList>
            <person name="Poehlein A."/>
            <person name="Moghaddam J.A."/>
            <person name="Harms H."/>
            <person name="Alanjari M."/>
            <person name="Koenig G.M."/>
            <person name="Daniel R."/>
            <person name="Schaeberle T.F."/>
        </authorList>
    </citation>
    <scope>NUCLEOTIDE SEQUENCE [LARGE SCALE GENOMIC DNA]</scope>
    <source>
        <strain evidence="1 2">SWB005</strain>
    </source>
</reference>
<dbReference type="EMBL" id="PVNK01000118">
    <property type="protein sequence ID" value="PRQ02442.1"/>
    <property type="molecule type" value="Genomic_DNA"/>
</dbReference>
<dbReference type="RefSeq" id="WP_106391683.1">
    <property type="nucleotide sequence ID" value="NZ_PVNK01000118.1"/>
</dbReference>
<comment type="caution">
    <text evidence="1">The sequence shown here is derived from an EMBL/GenBank/DDBJ whole genome shotgun (WGS) entry which is preliminary data.</text>
</comment>
<name>A0A2S9YBL0_9BACT</name>
<dbReference type="OrthoDB" id="711263at2"/>
<accession>A0A2S9YBL0</accession>
<dbReference type="AlphaFoldDB" id="A0A2S9YBL0"/>